<dbReference type="Gene3D" id="3.30.420.10">
    <property type="entry name" value="Ribonuclease H-like superfamily/Ribonuclease H"/>
    <property type="match status" value="1"/>
</dbReference>
<dbReference type="Pfam" id="PF13358">
    <property type="entry name" value="DDE_3"/>
    <property type="match status" value="1"/>
</dbReference>
<proteinExistence type="predicted"/>
<evidence type="ECO:0000313" key="4">
    <source>
        <dbReference type="Proteomes" id="UP000231071"/>
    </source>
</evidence>
<dbReference type="SUPFAM" id="SSF46689">
    <property type="entry name" value="Homeodomain-like"/>
    <property type="match status" value="1"/>
</dbReference>
<dbReference type="Proteomes" id="UP000231071">
    <property type="component" value="Unassembled WGS sequence"/>
</dbReference>
<evidence type="ECO:0000313" key="3">
    <source>
        <dbReference type="EMBL" id="PIZ71610.1"/>
    </source>
</evidence>
<dbReference type="InterPro" id="IPR009057">
    <property type="entry name" value="Homeodomain-like_sf"/>
</dbReference>
<dbReference type="Pfam" id="PF13592">
    <property type="entry name" value="HTH_33"/>
    <property type="match status" value="1"/>
</dbReference>
<sequence>MTRCQKLISPQIQELVSFINDNENSSREIKRAQAVIMVDKLKPLEEILEMTGLARSQVFELRKRYLKNGIIALKDKREKKLKELLTKQQKQEIITILKTKTPKDYGYENDYWLTGLLGHLIKRKYKVQYKSKTSYYLIFRQAKFTYHKPGRVYHIRDEKEVKEWQEKVRPIIVKTFKDPNVVILTEDEMLLSTQSTVQKIWLPQGEYPKIEINVKRENRSLYGFLNVKTGQEHAFKTTWQNMYLTTDILKKVREIYPKKKLLIFWDGAGWHRGSKVQEFIKQDKNIQTIYFPRYAPEQNPQEHVWKSGRNKVTHNRFIQDIDSATDDLIKYFRSHKFNYSLLGSKSDFEM</sequence>
<dbReference type="EMBL" id="PFOI01000009">
    <property type="protein sequence ID" value="PIZ71610.1"/>
    <property type="molecule type" value="Genomic_DNA"/>
</dbReference>
<evidence type="ECO:0000259" key="2">
    <source>
        <dbReference type="Pfam" id="PF13592"/>
    </source>
</evidence>
<dbReference type="InterPro" id="IPR025959">
    <property type="entry name" value="Winged_HTH_dom"/>
</dbReference>
<feature type="domain" description="Tc1-like transposase DDE" evidence="1">
    <location>
        <begin position="186"/>
        <end position="322"/>
    </location>
</feature>
<gene>
    <name evidence="3" type="ORF">COY09_00435</name>
</gene>
<evidence type="ECO:0008006" key="5">
    <source>
        <dbReference type="Google" id="ProtNLM"/>
    </source>
</evidence>
<dbReference type="AlphaFoldDB" id="A0A2M7UK83"/>
<accession>A0A2M7UK83</accession>
<organism evidence="3 4">
    <name type="scientific">Candidatus Portnoybacteria bacterium CG_4_10_14_0_2_um_filter_39_11</name>
    <dbReference type="NCBI Taxonomy" id="1974797"/>
    <lineage>
        <taxon>Bacteria</taxon>
        <taxon>Candidatus Portnoyibacteriota</taxon>
    </lineage>
</organism>
<comment type="caution">
    <text evidence="3">The sequence shown here is derived from an EMBL/GenBank/DDBJ whole genome shotgun (WGS) entry which is preliminary data.</text>
</comment>
<reference evidence="4" key="1">
    <citation type="submission" date="2017-09" db="EMBL/GenBank/DDBJ databases">
        <title>Depth-based differentiation of microbial function through sediment-hosted aquifers and enrichment of novel symbionts in the deep terrestrial subsurface.</title>
        <authorList>
            <person name="Probst A.J."/>
            <person name="Ladd B."/>
            <person name="Jarett J.K."/>
            <person name="Geller-Mcgrath D.E."/>
            <person name="Sieber C.M.K."/>
            <person name="Emerson J.B."/>
            <person name="Anantharaman K."/>
            <person name="Thomas B.C."/>
            <person name="Malmstrom R."/>
            <person name="Stieglmeier M."/>
            <person name="Klingl A."/>
            <person name="Woyke T."/>
            <person name="Ryan C.M."/>
            <person name="Banfield J.F."/>
        </authorList>
    </citation>
    <scope>NUCLEOTIDE SEQUENCE [LARGE SCALE GENOMIC DNA]</scope>
</reference>
<evidence type="ECO:0000259" key="1">
    <source>
        <dbReference type="Pfam" id="PF13358"/>
    </source>
</evidence>
<dbReference type="InterPro" id="IPR038717">
    <property type="entry name" value="Tc1-like_DDE_dom"/>
</dbReference>
<dbReference type="InterPro" id="IPR047655">
    <property type="entry name" value="Transpos_IS630-like"/>
</dbReference>
<dbReference type="Pfam" id="PF13384">
    <property type="entry name" value="HTH_23"/>
    <property type="match status" value="1"/>
</dbReference>
<dbReference type="NCBIfam" id="NF033545">
    <property type="entry name" value="transpos_IS630"/>
    <property type="match status" value="1"/>
</dbReference>
<protein>
    <recommendedName>
        <fullName evidence="5">IS630 family transposase</fullName>
    </recommendedName>
</protein>
<feature type="domain" description="Winged helix-turn helix" evidence="2">
    <location>
        <begin position="108"/>
        <end position="167"/>
    </location>
</feature>
<dbReference type="GO" id="GO:0003676">
    <property type="term" value="F:nucleic acid binding"/>
    <property type="evidence" value="ECO:0007669"/>
    <property type="project" value="InterPro"/>
</dbReference>
<dbReference type="InterPro" id="IPR036397">
    <property type="entry name" value="RNaseH_sf"/>
</dbReference>
<name>A0A2M7UK83_9BACT</name>